<evidence type="ECO:0000259" key="8">
    <source>
        <dbReference type="PROSITE" id="PS50059"/>
    </source>
</evidence>
<keyword evidence="7" id="KW-0472">Membrane</keyword>
<dbReference type="EC" id="5.2.1.8" evidence="6"/>
<evidence type="ECO:0000313" key="10">
    <source>
        <dbReference type="Proteomes" id="UP000464468"/>
    </source>
</evidence>
<evidence type="ECO:0000256" key="7">
    <source>
        <dbReference type="SAM" id="Phobius"/>
    </source>
</evidence>
<dbReference type="AlphaFoldDB" id="A0A7Z2NU93"/>
<dbReference type="PANTHER" id="PTHR43811:SF57">
    <property type="entry name" value="FKBP-TYPE PEPTIDYL-PROLYL CIS-TRANS ISOMERASE FKPA-RELATED"/>
    <property type="match status" value="1"/>
</dbReference>
<dbReference type="InterPro" id="IPR000774">
    <property type="entry name" value="PPIase_FKBP_N"/>
</dbReference>
<dbReference type="Proteomes" id="UP000464468">
    <property type="component" value="Chromosome"/>
</dbReference>
<dbReference type="RefSeq" id="WP_160591623.1">
    <property type="nucleotide sequence ID" value="NZ_CP047895.1"/>
</dbReference>
<dbReference type="GO" id="GO:0003755">
    <property type="term" value="F:peptidyl-prolyl cis-trans isomerase activity"/>
    <property type="evidence" value="ECO:0007669"/>
    <property type="project" value="UniProtKB-UniRule"/>
</dbReference>
<dbReference type="InterPro" id="IPR046357">
    <property type="entry name" value="PPIase_dom_sf"/>
</dbReference>
<evidence type="ECO:0000256" key="3">
    <source>
        <dbReference type="ARBA" id="ARBA00023110"/>
    </source>
</evidence>
<name>A0A7Z2NU93_9SPHN</name>
<proteinExistence type="inferred from homology"/>
<protein>
    <recommendedName>
        <fullName evidence="6">Peptidyl-prolyl cis-trans isomerase</fullName>
        <ecNumber evidence="6">5.2.1.8</ecNumber>
    </recommendedName>
</protein>
<dbReference type="EMBL" id="CP047895">
    <property type="protein sequence ID" value="QHL89931.1"/>
    <property type="molecule type" value="Genomic_DNA"/>
</dbReference>
<evidence type="ECO:0000256" key="1">
    <source>
        <dbReference type="ARBA" id="ARBA00000971"/>
    </source>
</evidence>
<comment type="catalytic activity">
    <reaction evidence="1 5 6">
        <text>[protein]-peptidylproline (omega=180) = [protein]-peptidylproline (omega=0)</text>
        <dbReference type="Rhea" id="RHEA:16237"/>
        <dbReference type="Rhea" id="RHEA-COMP:10747"/>
        <dbReference type="Rhea" id="RHEA-COMP:10748"/>
        <dbReference type="ChEBI" id="CHEBI:83833"/>
        <dbReference type="ChEBI" id="CHEBI:83834"/>
        <dbReference type="EC" id="5.2.1.8"/>
    </reaction>
</comment>
<dbReference type="SUPFAM" id="SSF54534">
    <property type="entry name" value="FKBP-like"/>
    <property type="match status" value="1"/>
</dbReference>
<dbReference type="Pfam" id="PF00254">
    <property type="entry name" value="FKBP_C"/>
    <property type="match status" value="1"/>
</dbReference>
<accession>A0A7Z2NU93</accession>
<evidence type="ECO:0000256" key="6">
    <source>
        <dbReference type="RuleBase" id="RU003915"/>
    </source>
</evidence>
<organism evidence="9 10">
    <name type="scientific">Sphingomonas changnyeongensis</name>
    <dbReference type="NCBI Taxonomy" id="2698679"/>
    <lineage>
        <taxon>Bacteria</taxon>
        <taxon>Pseudomonadati</taxon>
        <taxon>Pseudomonadota</taxon>
        <taxon>Alphaproteobacteria</taxon>
        <taxon>Sphingomonadales</taxon>
        <taxon>Sphingomonadaceae</taxon>
        <taxon>Sphingomonas</taxon>
    </lineage>
</organism>
<feature type="transmembrane region" description="Helical" evidence="7">
    <location>
        <begin position="18"/>
        <end position="37"/>
    </location>
</feature>
<dbReference type="Gene3D" id="3.10.50.40">
    <property type="match status" value="1"/>
</dbReference>
<evidence type="ECO:0000256" key="4">
    <source>
        <dbReference type="ARBA" id="ARBA00023235"/>
    </source>
</evidence>
<evidence type="ECO:0000256" key="2">
    <source>
        <dbReference type="ARBA" id="ARBA00006577"/>
    </source>
</evidence>
<dbReference type="PANTHER" id="PTHR43811">
    <property type="entry name" value="FKBP-TYPE PEPTIDYL-PROLYL CIS-TRANS ISOMERASE FKPA"/>
    <property type="match status" value="1"/>
</dbReference>
<evidence type="ECO:0000313" key="9">
    <source>
        <dbReference type="EMBL" id="QHL89931.1"/>
    </source>
</evidence>
<keyword evidence="4 5" id="KW-0413">Isomerase</keyword>
<keyword evidence="3 5" id="KW-0697">Rotamase</keyword>
<keyword evidence="10" id="KW-1185">Reference proteome</keyword>
<dbReference type="Pfam" id="PF01346">
    <property type="entry name" value="FKBP_N"/>
    <property type="match status" value="1"/>
</dbReference>
<feature type="domain" description="PPIase FKBP-type" evidence="8">
    <location>
        <begin position="84"/>
        <end position="167"/>
    </location>
</feature>
<dbReference type="PROSITE" id="PS50059">
    <property type="entry name" value="FKBP_PPIASE"/>
    <property type="match status" value="1"/>
</dbReference>
<dbReference type="InterPro" id="IPR001179">
    <property type="entry name" value="PPIase_FKBP_dom"/>
</dbReference>
<keyword evidence="7" id="KW-0812">Transmembrane</keyword>
<comment type="similarity">
    <text evidence="2 6">Belongs to the FKBP-type PPIase family.</text>
</comment>
<evidence type="ECO:0000256" key="5">
    <source>
        <dbReference type="PROSITE-ProRule" id="PRU00277"/>
    </source>
</evidence>
<gene>
    <name evidence="9" type="ORF">GVO57_02700</name>
</gene>
<sequence length="196" mass="20533">MSVTAVPLRPVSRRVLSMLWGGLGVAAVAAFGLAWVGTGPVIAQTGSAAQFLSWNAGQPGVTQTASGLQYQMLKAGEGDSPADTDVVLVKYKGMLRDGTVFDQNERAPMEVAQVIPGFSEGLKLLKRGGQARFWIKPELGYGEREVGGGKIPANSLLIFEVELIDFIPAAVLQQMQQQQQGAGVPGGMPGGIPGAR</sequence>
<reference evidence="9 10" key="1">
    <citation type="submission" date="2020-01" db="EMBL/GenBank/DDBJ databases">
        <title>Sphingomonas sp. C33 whole genome sequece.</title>
        <authorList>
            <person name="Park C."/>
        </authorList>
    </citation>
    <scope>NUCLEOTIDE SEQUENCE [LARGE SCALE GENOMIC DNA]</scope>
    <source>
        <strain evidence="9 10">C33</strain>
    </source>
</reference>
<dbReference type="KEGG" id="schy:GVO57_02700"/>
<keyword evidence="7" id="KW-1133">Transmembrane helix</keyword>